<evidence type="ECO:0000313" key="5">
    <source>
        <dbReference type="Proteomes" id="UP001214094"/>
    </source>
</evidence>
<dbReference type="Gene3D" id="3.40.50.720">
    <property type="entry name" value="NAD(P)-binding Rossmann-like Domain"/>
    <property type="match status" value="1"/>
</dbReference>
<dbReference type="InterPro" id="IPR002347">
    <property type="entry name" value="SDR_fam"/>
</dbReference>
<dbReference type="SUPFAM" id="SSF51735">
    <property type="entry name" value="NAD(P)-binding Rossmann-fold domains"/>
    <property type="match status" value="1"/>
</dbReference>
<reference evidence="2" key="1">
    <citation type="submission" date="2022-06" db="EMBL/GenBank/DDBJ databases">
        <title>Physiological and biochemical characterization and genomic elucidation of a strain of the genus Ensifer adhaerens M8 that combines arsenic oxidation and chromium reduction.</title>
        <authorList>
            <person name="Li X."/>
            <person name="Yu c."/>
        </authorList>
    </citation>
    <scope>NUCLEOTIDE SEQUENCE</scope>
    <source>
        <strain evidence="2">M8</strain>
    </source>
</reference>
<dbReference type="Proteomes" id="UP001055460">
    <property type="component" value="Chromosome"/>
</dbReference>
<dbReference type="AlphaFoldDB" id="A0A9Q8Y8B1"/>
<keyword evidence="5" id="KW-1185">Reference proteome</keyword>
<dbReference type="RefSeq" id="WP_034803008.1">
    <property type="nucleotide sequence ID" value="NZ_CAXURO020000001.1"/>
</dbReference>
<name>A0A9Q8Y8B1_ENSAD</name>
<dbReference type="GeneID" id="29516995"/>
<evidence type="ECO:0000313" key="4">
    <source>
        <dbReference type="Proteomes" id="UP001055460"/>
    </source>
</evidence>
<dbReference type="NCBIfam" id="NF009386">
    <property type="entry name" value="PRK12745.1"/>
    <property type="match status" value="1"/>
</dbReference>
<dbReference type="Pfam" id="PF13561">
    <property type="entry name" value="adh_short_C2"/>
    <property type="match status" value="1"/>
</dbReference>
<dbReference type="PRINTS" id="PR00080">
    <property type="entry name" value="SDRFAMILY"/>
</dbReference>
<dbReference type="GO" id="GO:0016616">
    <property type="term" value="F:oxidoreductase activity, acting on the CH-OH group of donors, NAD or NADP as acceptor"/>
    <property type="evidence" value="ECO:0007669"/>
    <property type="project" value="TreeGrafter"/>
</dbReference>
<dbReference type="InterPro" id="IPR036291">
    <property type="entry name" value="NAD(P)-bd_dom_sf"/>
</dbReference>
<dbReference type="OrthoDB" id="9803333at2"/>
<dbReference type="KEGG" id="eah:FA04_17470"/>
<dbReference type="PANTHER" id="PTHR42760:SF40">
    <property type="entry name" value="3-OXOACYL-[ACYL-CARRIER-PROTEIN] REDUCTASE, CHLOROPLASTIC"/>
    <property type="match status" value="1"/>
</dbReference>
<organism evidence="2 4">
    <name type="scientific">Ensifer adhaerens</name>
    <name type="common">Sinorhizobium morelense</name>
    <dbReference type="NCBI Taxonomy" id="106592"/>
    <lineage>
        <taxon>Bacteria</taxon>
        <taxon>Pseudomonadati</taxon>
        <taxon>Pseudomonadota</taxon>
        <taxon>Alphaproteobacteria</taxon>
        <taxon>Hyphomicrobiales</taxon>
        <taxon>Rhizobiaceae</taxon>
        <taxon>Sinorhizobium/Ensifer group</taxon>
        <taxon>Ensifer</taxon>
    </lineage>
</organism>
<dbReference type="GO" id="GO:0030497">
    <property type="term" value="P:fatty acid elongation"/>
    <property type="evidence" value="ECO:0007669"/>
    <property type="project" value="TreeGrafter"/>
</dbReference>
<protein>
    <submittedName>
        <fullName evidence="2">3-ketoacyl-ACP reductase</fullName>
    </submittedName>
</protein>
<dbReference type="EMBL" id="CP121308">
    <property type="protein sequence ID" value="WFP90371.1"/>
    <property type="molecule type" value="Genomic_DNA"/>
</dbReference>
<gene>
    <name evidence="2" type="ORF">NE863_17230</name>
    <name evidence="3" type="ORF">P4B07_17725</name>
</gene>
<proteinExistence type="inferred from homology"/>
<dbReference type="EMBL" id="CP098807">
    <property type="protein sequence ID" value="USJ23007.1"/>
    <property type="molecule type" value="Genomic_DNA"/>
</dbReference>
<sequence length="259" mass="26779">MTSSTRPVAIVTGGRRGIGLGVARALAREGFDIALTGLGAADATTAQTLSELSGDHGRAIYIEANLADISGHAATVERVRAELGPIRCLVNNAGIASVMRGDFLDLLPENFDTIVATNLRGTVFFTQAVLVSMLTDPADVAPRSIINITSVSATMTSPERLDYCMTKAGLAAFSQGLALRLANTGISVFEIRPGIIRSDMTAGVSAKYDGLIDGGLVPMRRWGEPDDIGNIAAGLAGGKFAFATGSVIQADGGLSIGRL</sequence>
<dbReference type="InterPro" id="IPR020904">
    <property type="entry name" value="Sc_DH/Rdtase_CS"/>
</dbReference>
<dbReference type="PRINTS" id="PR00081">
    <property type="entry name" value="GDHRDH"/>
</dbReference>
<dbReference type="Proteomes" id="UP001214094">
    <property type="component" value="Chromosome"/>
</dbReference>
<dbReference type="PROSITE" id="PS00061">
    <property type="entry name" value="ADH_SHORT"/>
    <property type="match status" value="1"/>
</dbReference>
<evidence type="ECO:0000313" key="2">
    <source>
        <dbReference type="EMBL" id="USJ23007.1"/>
    </source>
</evidence>
<reference evidence="3 5" key="2">
    <citation type="submission" date="2023-03" db="EMBL/GenBank/DDBJ databases">
        <title>Comparative genome and transcriptome analysis combination mining strategies for increasing vitamin B12 production of Ensifer adhaerens strain.</title>
        <authorList>
            <person name="Yongheng L."/>
        </authorList>
    </citation>
    <scope>NUCLEOTIDE SEQUENCE [LARGE SCALE GENOMIC DNA]</scope>
    <source>
        <strain evidence="3 5">Casida A-T305</strain>
    </source>
</reference>
<dbReference type="PANTHER" id="PTHR42760">
    <property type="entry name" value="SHORT-CHAIN DEHYDROGENASES/REDUCTASES FAMILY MEMBER"/>
    <property type="match status" value="1"/>
</dbReference>
<evidence type="ECO:0000313" key="3">
    <source>
        <dbReference type="EMBL" id="WFP90371.1"/>
    </source>
</evidence>
<accession>A0A9Q8Y8B1</accession>
<comment type="similarity">
    <text evidence="1">Belongs to the short-chain dehydrogenases/reductases (SDR) family.</text>
</comment>
<evidence type="ECO:0000256" key="1">
    <source>
        <dbReference type="ARBA" id="ARBA00006484"/>
    </source>
</evidence>